<dbReference type="PANTHER" id="PTHR12069">
    <property type="entry name" value="DNA-DIRECTED RNA POLYMERASES III 80 KDA POLYPEPTIDE RNA POLYMERASE III SUBUNIT 5"/>
    <property type="match status" value="1"/>
</dbReference>
<dbReference type="EMBL" id="OU896707">
    <property type="protein sequence ID" value="CAG9812467.1"/>
    <property type="molecule type" value="Genomic_DNA"/>
</dbReference>
<evidence type="ECO:0000313" key="3">
    <source>
        <dbReference type="Proteomes" id="UP001153737"/>
    </source>
</evidence>
<feature type="region of interest" description="Disordered" evidence="1">
    <location>
        <begin position="440"/>
        <end position="501"/>
    </location>
</feature>
<keyword evidence="3" id="KW-1185">Reference proteome</keyword>
<name>A0A9N9S9Z6_PHACE</name>
<evidence type="ECO:0008006" key="4">
    <source>
        <dbReference type="Google" id="ProtNLM"/>
    </source>
</evidence>
<feature type="non-terminal residue" evidence="2">
    <location>
        <position position="501"/>
    </location>
</feature>
<protein>
    <recommendedName>
        <fullName evidence="4">DNA-directed RNA polymerase III subunit RPC5</fullName>
    </recommendedName>
</protein>
<gene>
    <name evidence="2" type="ORF">PHAECO_LOCUS92</name>
</gene>
<dbReference type="InterPro" id="IPR006886">
    <property type="entry name" value="RNA_pol_III_Rpc5"/>
</dbReference>
<feature type="compositionally biased region" description="Basic and acidic residues" evidence="1">
    <location>
        <begin position="440"/>
        <end position="463"/>
    </location>
</feature>
<accession>A0A9N9S9Z6</accession>
<dbReference type="GO" id="GO:0005666">
    <property type="term" value="C:RNA polymerase III complex"/>
    <property type="evidence" value="ECO:0007669"/>
    <property type="project" value="TreeGrafter"/>
</dbReference>
<dbReference type="PANTHER" id="PTHR12069:SF0">
    <property type="entry name" value="DNA-DIRECTED RNA POLYMERASE III SUBUNIT RPC5"/>
    <property type="match status" value="1"/>
</dbReference>
<dbReference type="Pfam" id="PF04801">
    <property type="entry name" value="RPC5"/>
    <property type="match status" value="1"/>
</dbReference>
<proteinExistence type="predicted"/>
<feature type="region of interest" description="Disordered" evidence="1">
    <location>
        <begin position="151"/>
        <end position="185"/>
    </location>
</feature>
<reference evidence="2" key="1">
    <citation type="submission" date="2022-01" db="EMBL/GenBank/DDBJ databases">
        <authorList>
            <person name="King R."/>
        </authorList>
    </citation>
    <scope>NUCLEOTIDE SEQUENCE</scope>
</reference>
<evidence type="ECO:0000313" key="2">
    <source>
        <dbReference type="EMBL" id="CAG9812467.1"/>
    </source>
</evidence>
<evidence type="ECO:0000256" key="1">
    <source>
        <dbReference type="SAM" id="MobiDB-lite"/>
    </source>
</evidence>
<organism evidence="2 3">
    <name type="scientific">Phaedon cochleariae</name>
    <name type="common">Mustard beetle</name>
    <dbReference type="NCBI Taxonomy" id="80249"/>
    <lineage>
        <taxon>Eukaryota</taxon>
        <taxon>Metazoa</taxon>
        <taxon>Ecdysozoa</taxon>
        <taxon>Arthropoda</taxon>
        <taxon>Hexapoda</taxon>
        <taxon>Insecta</taxon>
        <taxon>Pterygota</taxon>
        <taxon>Neoptera</taxon>
        <taxon>Endopterygota</taxon>
        <taxon>Coleoptera</taxon>
        <taxon>Polyphaga</taxon>
        <taxon>Cucujiformia</taxon>
        <taxon>Chrysomeloidea</taxon>
        <taxon>Chrysomelidae</taxon>
        <taxon>Chrysomelinae</taxon>
        <taxon>Chrysomelini</taxon>
        <taxon>Phaedon</taxon>
    </lineage>
</organism>
<feature type="compositionally biased region" description="Polar residues" evidence="1">
    <location>
        <begin position="474"/>
        <end position="488"/>
    </location>
</feature>
<sequence>MNSQTESDEDDPVVREIPIIHSKKLEKSLHLFQFPLKRKKCKNEQNIKKCFFKPQNQEVKLEMGINMDSPNFDSGRAKNIALDVDGEEDSSKNQRYFTNQIVDKVFLQSSVAVKDPNKYAAAVFNGKEIHLTSLNGVFQFRPTFPYMEKSLKKKKDTETANESDEEQAGPSSAQQVTAKFKSNDERWKKKQEESYKFLKEKSADEPWTECKWYESHSTLSSVERLKLISDSTNEVGQAENLPNLEYIRLLVPEDQEQVPLEPTLPSNVLSLRALKALPILEQCRLLLKDAQIIQFQQLLMLLTGGGGEKFTADSLLKVLPNVAVLVRGNWVVKSEVLYPKNSFSATSGVPAELMCRARDYVLYLFTKNQYVERKKASSILKIPSDEIKEIFTGVSKLRRHNKEWELKSPTDQDFVNKHGDLAQKQSLMWEHRFHQLSEFLKDTSKSRRKSRSESKSVSEEGGGRGRNGPSFSSDNDSGTEKNSNSSKSPVAGRKNKSGVRV</sequence>
<dbReference type="GO" id="GO:0042797">
    <property type="term" value="P:tRNA transcription by RNA polymerase III"/>
    <property type="evidence" value="ECO:0007669"/>
    <property type="project" value="TreeGrafter"/>
</dbReference>
<reference evidence="2" key="2">
    <citation type="submission" date="2022-10" db="EMBL/GenBank/DDBJ databases">
        <authorList>
            <consortium name="ENA_rothamsted_submissions"/>
            <consortium name="culmorum"/>
            <person name="King R."/>
        </authorList>
    </citation>
    <scope>NUCLEOTIDE SEQUENCE</scope>
</reference>
<dbReference type="AlphaFoldDB" id="A0A9N9S9Z6"/>
<dbReference type="OrthoDB" id="340681at2759"/>
<dbReference type="Proteomes" id="UP001153737">
    <property type="component" value="Chromosome 1"/>
</dbReference>